<dbReference type="KEGG" id="palw:PSAL_005910"/>
<sequence>MTIKEMREKRAKLIKDARELITKAQTEKRSMTDEESGQYDAMFTEADGLRQNIEREERQREAERELEEGLQQDEERSGGNGADRGEQRGRADALMASFRSFLTGGAGEGSQEFRALSAGVNTEGGFLVVPEVFVNLLIKAMDDDVVIRSLANVIPMPAAASIGMPSLDADPSDADWTTELATGGEDSSMKFGKRVMRTHPMAKRIKVSEDLLRNSALPAEALVRQRLAYKFGITQEKAYMIGNGDKKPLGLFVPSNDGIPTSRDVAQENTATAPTAKGLINAKYSLKAGYWGNANWLFHRDVMKEIAKLTDNDGQFIFRESLRDGEPDRLLGRPVRMSEFAPNTLTANSYVGLLGDFSHYWIIDSLMMQIKRLVELYAESNQVGFIGRYEGDGAPVLGEAFARIKLAA</sequence>
<dbReference type="Pfam" id="PF05065">
    <property type="entry name" value="Phage_capsid"/>
    <property type="match status" value="1"/>
</dbReference>
<evidence type="ECO:0000259" key="3">
    <source>
        <dbReference type="Pfam" id="PF05065"/>
    </source>
</evidence>
<comment type="subcellular location">
    <subcellularLocation>
        <location evidence="1">Virion</location>
    </subcellularLocation>
</comment>
<keyword evidence="5" id="KW-1185">Reference proteome</keyword>
<dbReference type="NCBIfam" id="TIGR01554">
    <property type="entry name" value="major_cap_HK97"/>
    <property type="match status" value="1"/>
</dbReference>
<dbReference type="EMBL" id="CP060436">
    <property type="protein sequence ID" value="QPM89375.1"/>
    <property type="molecule type" value="Genomic_DNA"/>
</dbReference>
<gene>
    <name evidence="4" type="ORF">PSAL_005910</name>
</gene>
<organism evidence="4 5">
    <name type="scientific">Pseudooceanicola algae</name>
    <dbReference type="NCBI Taxonomy" id="1537215"/>
    <lineage>
        <taxon>Bacteria</taxon>
        <taxon>Pseudomonadati</taxon>
        <taxon>Pseudomonadota</taxon>
        <taxon>Alphaproteobacteria</taxon>
        <taxon>Rhodobacterales</taxon>
        <taxon>Paracoccaceae</taxon>
        <taxon>Pseudooceanicola</taxon>
    </lineage>
</organism>
<protein>
    <recommendedName>
        <fullName evidence="3">Phage capsid-like C-terminal domain-containing protein</fullName>
    </recommendedName>
</protein>
<dbReference type="RefSeq" id="WP_119840326.1">
    <property type="nucleotide sequence ID" value="NZ_CP060436.1"/>
</dbReference>
<dbReference type="OrthoDB" id="9786516at2"/>
<evidence type="ECO:0000256" key="1">
    <source>
        <dbReference type="ARBA" id="ARBA00004328"/>
    </source>
</evidence>
<reference evidence="4 5" key="1">
    <citation type="submission" date="2020-08" db="EMBL/GenBank/DDBJ databases">
        <title>Genome sequence of Rhodobacteraceae bacterium Lw-13e.</title>
        <authorList>
            <person name="Poehlein A."/>
            <person name="Wolter L."/>
            <person name="Daniel R."/>
            <person name="Brinkhoff T."/>
        </authorList>
    </citation>
    <scope>NUCLEOTIDE SEQUENCE [LARGE SCALE GENOMIC DNA]</scope>
    <source>
        <strain evidence="4 5">Lw-13e</strain>
    </source>
</reference>
<evidence type="ECO:0000256" key="2">
    <source>
        <dbReference type="SAM" id="MobiDB-lite"/>
    </source>
</evidence>
<dbReference type="InterPro" id="IPR024455">
    <property type="entry name" value="Phage_capsid"/>
</dbReference>
<feature type="compositionally biased region" description="Basic and acidic residues" evidence="2">
    <location>
        <begin position="23"/>
        <end position="32"/>
    </location>
</feature>
<dbReference type="SUPFAM" id="SSF56563">
    <property type="entry name" value="Major capsid protein gp5"/>
    <property type="match status" value="1"/>
</dbReference>
<evidence type="ECO:0000313" key="5">
    <source>
        <dbReference type="Proteomes" id="UP000283786"/>
    </source>
</evidence>
<feature type="domain" description="Phage capsid-like C-terminal" evidence="3">
    <location>
        <begin position="125"/>
        <end position="405"/>
    </location>
</feature>
<dbReference type="AlphaFoldDB" id="A0A418SDB5"/>
<dbReference type="InterPro" id="IPR054612">
    <property type="entry name" value="Phage_capsid-like_C"/>
</dbReference>
<proteinExistence type="predicted"/>
<feature type="region of interest" description="Disordered" evidence="2">
    <location>
        <begin position="23"/>
        <end position="88"/>
    </location>
</feature>
<accession>A0A418SDB5</accession>
<name>A0A418SDB5_9RHOB</name>
<dbReference type="Gene3D" id="3.30.2320.10">
    <property type="entry name" value="hypothetical protein PF0899 domain"/>
    <property type="match status" value="1"/>
</dbReference>
<dbReference type="Proteomes" id="UP000283786">
    <property type="component" value="Chromosome"/>
</dbReference>
<feature type="compositionally biased region" description="Basic and acidic residues" evidence="2">
    <location>
        <begin position="73"/>
        <end position="88"/>
    </location>
</feature>
<feature type="compositionally biased region" description="Basic and acidic residues" evidence="2">
    <location>
        <begin position="52"/>
        <end position="63"/>
    </location>
</feature>
<evidence type="ECO:0000313" key="4">
    <source>
        <dbReference type="EMBL" id="QPM89375.1"/>
    </source>
</evidence>